<proteinExistence type="evidence at transcript level"/>
<accession>Q6TS27</accession>
<dbReference type="SUPFAM" id="SSF50370">
    <property type="entry name" value="Ricin B-like lectins"/>
    <property type="match status" value="1"/>
</dbReference>
<sequence length="132" mass="15161">MKKIHFLLLALALFSGTLATVPTGCVHIKNRYISQFLVVTGTHDADRRNVGYGKVPHKWTISKDGDWYKIKHKDLGEEMFESVQNYEGNYVFTWIPKSVINDGGAEWKIYGSGRPGYYYFKNKKTQSLSVHQ</sequence>
<feature type="signal peptide" evidence="1">
    <location>
        <begin position="1"/>
        <end position="19"/>
    </location>
</feature>
<feature type="chain" id="PRO_5004280279" evidence="1">
    <location>
        <begin position="20"/>
        <end position="132"/>
    </location>
</feature>
<dbReference type="VEuPathDB" id="VectorBase:CQUJHB002940"/>
<evidence type="ECO:0000256" key="1">
    <source>
        <dbReference type="SAM" id="SignalP"/>
    </source>
</evidence>
<keyword evidence="1" id="KW-0732">Signal</keyword>
<dbReference type="EMBL" id="AY388522">
    <property type="protein sequence ID" value="AAR18410.1"/>
    <property type="molecule type" value="mRNA"/>
</dbReference>
<name>Q6TS27_CULQU</name>
<evidence type="ECO:0000313" key="2">
    <source>
        <dbReference type="EMBL" id="AAR18410.1"/>
    </source>
</evidence>
<dbReference type="Gene3D" id="2.80.10.50">
    <property type="match status" value="1"/>
</dbReference>
<dbReference type="VEuPathDB" id="VectorBase:CPIJ039853"/>
<protein>
    <submittedName>
        <fullName evidence="2">Putative 13.1 kDa salivary protein</fullName>
    </submittedName>
</protein>
<dbReference type="InterPro" id="IPR035992">
    <property type="entry name" value="Ricin_B-like_lectins"/>
</dbReference>
<reference evidence="2" key="1">
    <citation type="submission" date="2003-09" db="EMBL/GenBank/DDBJ databases">
        <title>An insight into the salivary transcriptome and proteome of the adult female mosquito Culex pipiens quinquefasciatus.</title>
        <authorList>
            <person name="Ribeiro J.M.C."/>
            <person name="Charlab R."/>
            <person name="Pham V.M."/>
            <person name="Garfield M.K."/>
            <person name="Valenzuela J.G."/>
        </authorList>
    </citation>
    <scope>NUCLEOTIDE SEQUENCE</scope>
    <source>
        <strain evidence="2">Vero Beach</strain>
        <tissue evidence="2">Salivary gland</tissue>
    </source>
</reference>
<dbReference type="AlphaFoldDB" id="Q6TS27"/>
<organism evidence="2">
    <name type="scientific">Culex quinquefasciatus</name>
    <name type="common">Southern house mosquito</name>
    <name type="synonym">Culex pungens</name>
    <dbReference type="NCBI Taxonomy" id="7176"/>
    <lineage>
        <taxon>Eukaryota</taxon>
        <taxon>Metazoa</taxon>
        <taxon>Ecdysozoa</taxon>
        <taxon>Arthropoda</taxon>
        <taxon>Hexapoda</taxon>
        <taxon>Insecta</taxon>
        <taxon>Pterygota</taxon>
        <taxon>Neoptera</taxon>
        <taxon>Endopterygota</taxon>
        <taxon>Diptera</taxon>
        <taxon>Nematocera</taxon>
        <taxon>Culicoidea</taxon>
        <taxon>Culicidae</taxon>
        <taxon>Culicinae</taxon>
        <taxon>Culicini</taxon>
        <taxon>Culex</taxon>
        <taxon>Culex</taxon>
    </lineage>
</organism>